<dbReference type="EMBL" id="RJKL01000001">
    <property type="protein sequence ID" value="ROP33477.1"/>
    <property type="molecule type" value="Genomic_DNA"/>
</dbReference>
<evidence type="ECO:0000313" key="1">
    <source>
        <dbReference type="EMBL" id="ROP33477.1"/>
    </source>
</evidence>
<sequence>MPWAALLSYTIVAALLTTVVAILQIVVPQDSHDKVLWWNTLLRWRRNRTEKPTELGVEGRCRQHLRRRRHR</sequence>
<evidence type="ECO:0000313" key="2">
    <source>
        <dbReference type="Proteomes" id="UP000271683"/>
    </source>
</evidence>
<accession>A0A3N1GTA9</accession>
<comment type="caution">
    <text evidence="1">The sequence shown here is derived from an EMBL/GenBank/DDBJ whole genome shotgun (WGS) entry which is preliminary data.</text>
</comment>
<proteinExistence type="predicted"/>
<reference evidence="1 2" key="1">
    <citation type="submission" date="2018-11" db="EMBL/GenBank/DDBJ databases">
        <title>Sequencing the genomes of 1000 actinobacteria strains.</title>
        <authorList>
            <person name="Klenk H.-P."/>
        </authorList>
    </citation>
    <scope>NUCLEOTIDE SEQUENCE [LARGE SCALE GENOMIC DNA]</scope>
    <source>
        <strain evidence="1 2">DSM 43634</strain>
    </source>
</reference>
<protein>
    <submittedName>
        <fullName evidence="1">Uncharacterized protein</fullName>
    </submittedName>
</protein>
<name>A0A3N1GTA9_9ACTN</name>
<dbReference type="RefSeq" id="WP_143162693.1">
    <property type="nucleotide sequence ID" value="NZ_RJKL01000001.1"/>
</dbReference>
<organism evidence="1 2">
    <name type="scientific">Couchioplanes caeruleus</name>
    <dbReference type="NCBI Taxonomy" id="56438"/>
    <lineage>
        <taxon>Bacteria</taxon>
        <taxon>Bacillati</taxon>
        <taxon>Actinomycetota</taxon>
        <taxon>Actinomycetes</taxon>
        <taxon>Micromonosporales</taxon>
        <taxon>Micromonosporaceae</taxon>
        <taxon>Couchioplanes</taxon>
    </lineage>
</organism>
<dbReference type="Proteomes" id="UP000271683">
    <property type="component" value="Unassembled WGS sequence"/>
</dbReference>
<gene>
    <name evidence="1" type="ORF">EDD30_6463</name>
</gene>
<dbReference type="AlphaFoldDB" id="A0A3N1GTA9"/>